<evidence type="ECO:0000313" key="2">
    <source>
        <dbReference type="EMBL" id="EPB87713.1"/>
    </source>
</evidence>
<proteinExistence type="predicted"/>
<feature type="compositionally biased region" description="Polar residues" evidence="1">
    <location>
        <begin position="70"/>
        <end position="87"/>
    </location>
</feature>
<dbReference type="Proteomes" id="UP000014254">
    <property type="component" value="Unassembled WGS sequence"/>
</dbReference>
<evidence type="ECO:0000256" key="1">
    <source>
        <dbReference type="SAM" id="MobiDB-lite"/>
    </source>
</evidence>
<evidence type="ECO:0008006" key="4">
    <source>
        <dbReference type="Google" id="ProtNLM"/>
    </source>
</evidence>
<feature type="compositionally biased region" description="Low complexity" evidence="1">
    <location>
        <begin position="339"/>
        <end position="351"/>
    </location>
</feature>
<dbReference type="AlphaFoldDB" id="S2JY39"/>
<dbReference type="VEuPathDB" id="FungiDB:HMPREF1544_05494"/>
<sequence length="378" mass="43268">MGLRNDYRVSTIIVLCKDCDQDVGLYPARHKCNSSNRLPQLPTLCSSTTTSFANWNSRQDDQDVPDLVDSNPTSTTVTRQASDSSMESGKWSFFRSSSTPDVKKHCNDEQERPADDEDESIYFDNYASHLKSSSSLTDLSNTASPNGKKLWGKMKENEKWKELIAEKKESNKSGKLWERIIHATMSNSVEDDGPESDDDDWEGETHVSRILREYHQSINTKPLPSWLYDDRTPISTLASVSSTEHHIIQEQIMNRKNSSRTRRLWQPAETQQLSSREKELQELRAARLKPEEMYYKKPSIIRSQSERMPSHASSLRNTHHLQHQNVSTGTGPDQIYGSTTPRRTNTTRLPPSALYQKESKYNIPSSSPPRSVRHNTFF</sequence>
<protein>
    <recommendedName>
        <fullName evidence="4">Mso1 N-terminal domain-containing protein</fullName>
    </recommendedName>
</protein>
<keyword evidence="3" id="KW-1185">Reference proteome</keyword>
<dbReference type="InParanoid" id="S2JY39"/>
<reference evidence="3" key="1">
    <citation type="submission" date="2013-05" db="EMBL/GenBank/DDBJ databases">
        <title>The Genome sequence of Mucor circinelloides f. circinelloides 1006PhL.</title>
        <authorList>
            <consortium name="The Broad Institute Genomics Platform"/>
            <person name="Cuomo C."/>
            <person name="Earl A."/>
            <person name="Findley K."/>
            <person name="Lee S.C."/>
            <person name="Walker B."/>
            <person name="Young S."/>
            <person name="Zeng Q."/>
            <person name="Gargeya S."/>
            <person name="Fitzgerald M."/>
            <person name="Haas B."/>
            <person name="Abouelleil A."/>
            <person name="Allen A.W."/>
            <person name="Alvarado L."/>
            <person name="Arachchi H.M."/>
            <person name="Berlin A.M."/>
            <person name="Chapman S.B."/>
            <person name="Gainer-Dewar J."/>
            <person name="Goldberg J."/>
            <person name="Griggs A."/>
            <person name="Gujja S."/>
            <person name="Hansen M."/>
            <person name="Howarth C."/>
            <person name="Imamovic A."/>
            <person name="Ireland A."/>
            <person name="Larimer J."/>
            <person name="McCowan C."/>
            <person name="Murphy C."/>
            <person name="Pearson M."/>
            <person name="Poon T.W."/>
            <person name="Priest M."/>
            <person name="Roberts A."/>
            <person name="Saif S."/>
            <person name="Shea T."/>
            <person name="Sisk P."/>
            <person name="Sykes S."/>
            <person name="Wortman J."/>
            <person name="Nusbaum C."/>
            <person name="Birren B."/>
        </authorList>
    </citation>
    <scope>NUCLEOTIDE SEQUENCE [LARGE SCALE GENOMIC DNA]</scope>
    <source>
        <strain evidence="3">1006PhL</strain>
    </source>
</reference>
<feature type="region of interest" description="Disordered" evidence="1">
    <location>
        <begin position="56"/>
        <end position="119"/>
    </location>
</feature>
<feature type="region of interest" description="Disordered" evidence="1">
    <location>
        <begin position="323"/>
        <end position="378"/>
    </location>
</feature>
<dbReference type="eggNOG" id="ENOG502SB1H">
    <property type="taxonomic scope" value="Eukaryota"/>
</dbReference>
<evidence type="ECO:0000313" key="3">
    <source>
        <dbReference type="Proteomes" id="UP000014254"/>
    </source>
</evidence>
<organism evidence="2 3">
    <name type="scientific">Mucor circinelloides f. circinelloides (strain 1006PhL)</name>
    <name type="common">Mucormycosis agent</name>
    <name type="synonym">Calyptromyces circinelloides</name>
    <dbReference type="NCBI Taxonomy" id="1220926"/>
    <lineage>
        <taxon>Eukaryota</taxon>
        <taxon>Fungi</taxon>
        <taxon>Fungi incertae sedis</taxon>
        <taxon>Mucoromycota</taxon>
        <taxon>Mucoromycotina</taxon>
        <taxon>Mucoromycetes</taxon>
        <taxon>Mucorales</taxon>
        <taxon>Mucorineae</taxon>
        <taxon>Mucoraceae</taxon>
        <taxon>Mucor</taxon>
    </lineage>
</organism>
<accession>S2JY39</accession>
<name>S2JY39_MUCC1</name>
<feature type="compositionally biased region" description="Basic and acidic residues" evidence="1">
    <location>
        <begin position="101"/>
        <end position="113"/>
    </location>
</feature>
<feature type="region of interest" description="Disordered" evidence="1">
    <location>
        <begin position="254"/>
        <end position="276"/>
    </location>
</feature>
<dbReference type="OrthoDB" id="2683368at2759"/>
<dbReference type="EMBL" id="KE123963">
    <property type="protein sequence ID" value="EPB87713.1"/>
    <property type="molecule type" value="Genomic_DNA"/>
</dbReference>
<dbReference type="OMA" id="WERIIHA"/>
<gene>
    <name evidence="2" type="ORF">HMPREF1544_05494</name>
</gene>